<dbReference type="PANTHER" id="PTHR34322">
    <property type="entry name" value="TRANSPOSASE, Y1_TNP DOMAIN-CONTAINING"/>
    <property type="match status" value="1"/>
</dbReference>
<evidence type="ECO:0000313" key="2">
    <source>
        <dbReference type="EMBL" id="OGN31508.1"/>
    </source>
</evidence>
<accession>A0A1F8H3B9</accession>
<dbReference type="PANTHER" id="PTHR34322:SF2">
    <property type="entry name" value="TRANSPOSASE IS200-LIKE DOMAIN-CONTAINING PROTEIN"/>
    <property type="match status" value="1"/>
</dbReference>
<gene>
    <name evidence="2" type="ORF">A3I92_00490</name>
</gene>
<dbReference type="InterPro" id="IPR036515">
    <property type="entry name" value="Transposase_17_sf"/>
</dbReference>
<proteinExistence type="predicted"/>
<dbReference type="SUPFAM" id="SSF143422">
    <property type="entry name" value="Transposase IS200-like"/>
    <property type="match status" value="1"/>
</dbReference>
<dbReference type="AlphaFoldDB" id="A0A1F8H3B9"/>
<dbReference type="Pfam" id="PF01797">
    <property type="entry name" value="Y1_Tnp"/>
    <property type="match status" value="1"/>
</dbReference>
<dbReference type="GO" id="GO:0003677">
    <property type="term" value="F:DNA binding"/>
    <property type="evidence" value="ECO:0007669"/>
    <property type="project" value="InterPro"/>
</dbReference>
<dbReference type="EMBL" id="MGKS01000034">
    <property type="protein sequence ID" value="OGN31508.1"/>
    <property type="molecule type" value="Genomic_DNA"/>
</dbReference>
<comment type="caution">
    <text evidence="2">The sequence shown here is derived from an EMBL/GenBank/DDBJ whole genome shotgun (WGS) entry which is preliminary data.</text>
</comment>
<dbReference type="SMART" id="SM01321">
    <property type="entry name" value="Y1_Tnp"/>
    <property type="match status" value="1"/>
</dbReference>
<sequence>MTRIINFAPKEFYHLYNRGTEKRDIFLSPNDYERFAALLYICNQLSPAILRIQGKTLSELIKIKQEENLVEIVTYCLMPNHIHLLVRASQENGISKFMQKLMTGYTMYFNKKYERAGALFQGKFKATHVSEDRYLNYLISYIHLNPIKLIEPEWKEIGISDLSRAEKYLDRYKYSSYLDYQDQERIEKNIINKNSLPKYFKSKLDFKKTIIEWLGYPHTRSNLV</sequence>
<dbReference type="Proteomes" id="UP000177676">
    <property type="component" value="Unassembled WGS sequence"/>
</dbReference>
<dbReference type="GO" id="GO:0006313">
    <property type="term" value="P:DNA transposition"/>
    <property type="evidence" value="ECO:0007669"/>
    <property type="project" value="InterPro"/>
</dbReference>
<organism evidence="2 3">
    <name type="scientific">Candidatus Yanofskybacteria bacterium RIFCSPLOWO2_02_FULL_43_10b</name>
    <dbReference type="NCBI Taxonomy" id="1802704"/>
    <lineage>
        <taxon>Bacteria</taxon>
        <taxon>Candidatus Yanofskyibacteriota</taxon>
    </lineage>
</organism>
<dbReference type="Gene3D" id="3.30.70.1290">
    <property type="entry name" value="Transposase IS200-like"/>
    <property type="match status" value="1"/>
</dbReference>
<evidence type="ECO:0000259" key="1">
    <source>
        <dbReference type="SMART" id="SM01321"/>
    </source>
</evidence>
<dbReference type="InterPro" id="IPR002686">
    <property type="entry name" value="Transposase_17"/>
</dbReference>
<name>A0A1F8H3B9_9BACT</name>
<dbReference type="GO" id="GO:0004803">
    <property type="term" value="F:transposase activity"/>
    <property type="evidence" value="ECO:0007669"/>
    <property type="project" value="InterPro"/>
</dbReference>
<feature type="domain" description="Transposase IS200-like" evidence="1">
    <location>
        <begin position="8"/>
        <end position="145"/>
    </location>
</feature>
<evidence type="ECO:0000313" key="3">
    <source>
        <dbReference type="Proteomes" id="UP000177676"/>
    </source>
</evidence>
<protein>
    <recommendedName>
        <fullName evidence="1">Transposase IS200-like domain-containing protein</fullName>
    </recommendedName>
</protein>
<reference evidence="2 3" key="1">
    <citation type="journal article" date="2016" name="Nat. Commun.">
        <title>Thousands of microbial genomes shed light on interconnected biogeochemical processes in an aquifer system.</title>
        <authorList>
            <person name="Anantharaman K."/>
            <person name="Brown C.T."/>
            <person name="Hug L.A."/>
            <person name="Sharon I."/>
            <person name="Castelle C.J."/>
            <person name="Probst A.J."/>
            <person name="Thomas B.C."/>
            <person name="Singh A."/>
            <person name="Wilkins M.J."/>
            <person name="Karaoz U."/>
            <person name="Brodie E.L."/>
            <person name="Williams K.H."/>
            <person name="Hubbard S.S."/>
            <person name="Banfield J.F."/>
        </authorList>
    </citation>
    <scope>NUCLEOTIDE SEQUENCE [LARGE SCALE GENOMIC DNA]</scope>
</reference>